<protein>
    <recommendedName>
        <fullName evidence="2 7">Orotate phosphoribosyltransferase</fullName>
        <shortName evidence="7">OPRT</shortName>
        <shortName evidence="7">OPRTase</shortName>
        <ecNumber evidence="2 7">2.4.2.10</ecNumber>
    </recommendedName>
</protein>
<evidence type="ECO:0000313" key="10">
    <source>
        <dbReference type="Proteomes" id="UP000291469"/>
    </source>
</evidence>
<dbReference type="SUPFAM" id="SSF53271">
    <property type="entry name" value="PRTase-like"/>
    <property type="match status" value="1"/>
</dbReference>
<comment type="function">
    <text evidence="7">Catalyzes the transfer of a ribosyl phosphate group from 5-phosphoribose 1-diphosphate to orotate, leading to the formation of orotidine monophosphate (OMP).</text>
</comment>
<dbReference type="Pfam" id="PF00156">
    <property type="entry name" value="Pribosyltran"/>
    <property type="match status" value="1"/>
</dbReference>
<evidence type="ECO:0000313" key="9">
    <source>
        <dbReference type="EMBL" id="QBI22138.1"/>
    </source>
</evidence>
<evidence type="ECO:0000256" key="2">
    <source>
        <dbReference type="ARBA" id="ARBA00011971"/>
    </source>
</evidence>
<organism evidence="9 10">
    <name type="scientific">Egibacter rhizosphaerae</name>
    <dbReference type="NCBI Taxonomy" id="1670831"/>
    <lineage>
        <taxon>Bacteria</taxon>
        <taxon>Bacillati</taxon>
        <taxon>Actinomycetota</taxon>
        <taxon>Nitriliruptoria</taxon>
        <taxon>Egibacterales</taxon>
        <taxon>Egibacteraceae</taxon>
        <taxon>Egibacter</taxon>
    </lineage>
</organism>
<evidence type="ECO:0000256" key="1">
    <source>
        <dbReference type="ARBA" id="ARBA00004889"/>
    </source>
</evidence>
<dbReference type="EMBL" id="CP036402">
    <property type="protein sequence ID" value="QBI22138.1"/>
    <property type="molecule type" value="Genomic_DNA"/>
</dbReference>
<dbReference type="Gene3D" id="3.40.50.2020">
    <property type="match status" value="1"/>
</dbReference>
<dbReference type="GO" id="GO:0044205">
    <property type="term" value="P:'de novo' UMP biosynthetic process"/>
    <property type="evidence" value="ECO:0007669"/>
    <property type="project" value="UniProtKB-UniRule"/>
</dbReference>
<dbReference type="EC" id="2.4.2.10" evidence="2 7"/>
<dbReference type="UniPathway" id="UPA00070">
    <property type="reaction ID" value="UER00119"/>
</dbReference>
<dbReference type="OrthoDB" id="9803963at2"/>
<keyword evidence="3 7" id="KW-0328">Glycosyltransferase</keyword>
<reference evidence="9 10" key="1">
    <citation type="submission" date="2019-01" db="EMBL/GenBank/DDBJ databases">
        <title>Egibacter rhizosphaerae EGI 80759T.</title>
        <authorList>
            <person name="Chen D.-D."/>
            <person name="Tian Y."/>
            <person name="Jiao J.-Y."/>
            <person name="Zhang X.-T."/>
            <person name="Zhang Y.-G."/>
            <person name="Zhang Y."/>
            <person name="Xiao M."/>
            <person name="Shu W.-S."/>
            <person name="Li W.-J."/>
        </authorList>
    </citation>
    <scope>NUCLEOTIDE SEQUENCE [LARGE SCALE GENOMIC DNA]</scope>
    <source>
        <strain evidence="9 10">EGI 80759</strain>
    </source>
</reference>
<comment type="subunit">
    <text evidence="7">Homodimer.</text>
</comment>
<comment type="catalytic activity">
    <reaction evidence="7">
        <text>orotidine 5'-phosphate + diphosphate = orotate + 5-phospho-alpha-D-ribose 1-diphosphate</text>
        <dbReference type="Rhea" id="RHEA:10380"/>
        <dbReference type="ChEBI" id="CHEBI:30839"/>
        <dbReference type="ChEBI" id="CHEBI:33019"/>
        <dbReference type="ChEBI" id="CHEBI:57538"/>
        <dbReference type="ChEBI" id="CHEBI:58017"/>
        <dbReference type="EC" id="2.4.2.10"/>
    </reaction>
</comment>
<comment type="caution">
    <text evidence="7">Lacks conserved residue(s) required for the propagation of feature annotation.</text>
</comment>
<dbReference type="GO" id="GO:0004588">
    <property type="term" value="F:orotate phosphoribosyltransferase activity"/>
    <property type="evidence" value="ECO:0007669"/>
    <property type="project" value="UniProtKB-UniRule"/>
</dbReference>
<dbReference type="GO" id="GO:0000287">
    <property type="term" value="F:magnesium ion binding"/>
    <property type="evidence" value="ECO:0007669"/>
    <property type="project" value="UniProtKB-UniRule"/>
</dbReference>
<dbReference type="InterPro" id="IPR023031">
    <property type="entry name" value="OPRT"/>
</dbReference>
<feature type="binding site" evidence="7">
    <location>
        <position position="114"/>
    </location>
    <ligand>
        <name>orotate</name>
        <dbReference type="ChEBI" id="CHEBI:30839"/>
    </ligand>
</feature>
<evidence type="ECO:0000256" key="7">
    <source>
        <dbReference type="HAMAP-Rule" id="MF_01208"/>
    </source>
</evidence>
<dbReference type="NCBIfam" id="TIGR01367">
    <property type="entry name" value="pyrE_Therm"/>
    <property type="match status" value="1"/>
</dbReference>
<dbReference type="PANTHER" id="PTHR19278:SF9">
    <property type="entry name" value="URIDINE 5'-MONOPHOSPHATE SYNTHASE"/>
    <property type="match status" value="1"/>
</dbReference>
<feature type="binding site" description="in other chain" evidence="7">
    <location>
        <begin position="110"/>
        <end position="118"/>
    </location>
    <ligand>
        <name>5-phospho-alpha-D-ribose 1-diphosphate</name>
        <dbReference type="ChEBI" id="CHEBI:58017"/>
        <note>ligand shared between dimeric partners</note>
    </ligand>
</feature>
<dbReference type="Proteomes" id="UP000291469">
    <property type="component" value="Chromosome"/>
</dbReference>
<feature type="binding site" evidence="7">
    <location>
        <position position="142"/>
    </location>
    <ligand>
        <name>orotate</name>
        <dbReference type="ChEBI" id="CHEBI:30839"/>
    </ligand>
</feature>
<name>A0A411YLQ7_9ACTN</name>
<proteinExistence type="inferred from homology"/>
<comment type="cofactor">
    <cofactor evidence="7">
        <name>Mg(2+)</name>
        <dbReference type="ChEBI" id="CHEBI:18420"/>
    </cofactor>
</comment>
<dbReference type="PANTHER" id="PTHR19278">
    <property type="entry name" value="OROTATE PHOSPHORIBOSYLTRANSFERASE"/>
    <property type="match status" value="1"/>
</dbReference>
<feature type="domain" description="Phosphoribosyltransferase" evidence="8">
    <location>
        <begin position="34"/>
        <end position="148"/>
    </location>
</feature>
<keyword evidence="5 7" id="KW-0460">Magnesium</keyword>
<dbReference type="InterPro" id="IPR000836">
    <property type="entry name" value="PRTase_dom"/>
</dbReference>
<evidence type="ECO:0000259" key="8">
    <source>
        <dbReference type="Pfam" id="PF00156"/>
    </source>
</evidence>
<dbReference type="CDD" id="cd06223">
    <property type="entry name" value="PRTases_typeI"/>
    <property type="match status" value="1"/>
</dbReference>
<comment type="similarity">
    <text evidence="7">Belongs to the purine/pyrimidine phosphoribosyltransferase family. PyrE subfamily.</text>
</comment>
<dbReference type="InterPro" id="IPR006273">
    <property type="entry name" value="Orotate_PRibTrfase_bac"/>
</dbReference>
<dbReference type="AlphaFoldDB" id="A0A411YLQ7"/>
<keyword evidence="4 7" id="KW-0808">Transferase</keyword>
<sequence length="190" mass="19836">MTARLEALEVLQRGHFRLSSGTHSDTYLQLARALQHPDLALELGRALAGRARDRAPDVVASPALGGVLAGFATAAALGVRFVFAERGRDGDLEFRRGQGPEAGERALVVEDVITTGGSAREVEALLEAHGASSVGHAAIVDRSAGVDEAQRPSEPPLALVVLEPATWDPEDCPACAAGRPLDAPGSRHRG</sequence>
<dbReference type="KEGG" id="erz:ER308_19515"/>
<gene>
    <name evidence="7" type="primary">pyrE</name>
    <name evidence="9" type="ORF">ER308_19515</name>
</gene>
<comment type="pathway">
    <text evidence="1 7">Pyrimidine metabolism; UMP biosynthesis via de novo pathway; UMP from orotate: step 1/2.</text>
</comment>
<accession>A0A411YLQ7</accession>
<evidence type="ECO:0000256" key="4">
    <source>
        <dbReference type="ARBA" id="ARBA00022679"/>
    </source>
</evidence>
<keyword evidence="10" id="KW-1185">Reference proteome</keyword>
<dbReference type="HAMAP" id="MF_01208">
    <property type="entry name" value="PyrE"/>
    <property type="match status" value="1"/>
</dbReference>
<dbReference type="InterPro" id="IPR029057">
    <property type="entry name" value="PRTase-like"/>
</dbReference>
<dbReference type="GO" id="GO:0019856">
    <property type="term" value="P:pyrimidine nucleobase biosynthetic process"/>
    <property type="evidence" value="ECO:0007669"/>
    <property type="project" value="InterPro"/>
</dbReference>
<evidence type="ECO:0000256" key="3">
    <source>
        <dbReference type="ARBA" id="ARBA00022676"/>
    </source>
</evidence>
<evidence type="ECO:0000256" key="6">
    <source>
        <dbReference type="ARBA" id="ARBA00022975"/>
    </source>
</evidence>
<keyword evidence="6 7" id="KW-0665">Pyrimidine biosynthesis</keyword>
<evidence type="ECO:0000256" key="5">
    <source>
        <dbReference type="ARBA" id="ARBA00022842"/>
    </source>
</evidence>